<dbReference type="CDD" id="cd06530">
    <property type="entry name" value="S26_SPase_I"/>
    <property type="match status" value="1"/>
</dbReference>
<evidence type="ECO:0000256" key="3">
    <source>
        <dbReference type="RuleBase" id="RU362042"/>
    </source>
</evidence>
<dbReference type="SUPFAM" id="SSF51306">
    <property type="entry name" value="LexA/Signal peptidase"/>
    <property type="match status" value="1"/>
</dbReference>
<protein>
    <recommendedName>
        <fullName evidence="3">Signal peptidase I</fullName>
        <ecNumber evidence="3">3.4.21.89</ecNumber>
    </recommendedName>
</protein>
<comment type="caution">
    <text evidence="3">Lacks conserved residue(s) required for the propagation of feature annotation.</text>
</comment>
<dbReference type="Proteomes" id="UP001500897">
    <property type="component" value="Unassembled WGS sequence"/>
</dbReference>
<keyword evidence="3" id="KW-0645">Protease</keyword>
<comment type="catalytic activity">
    <reaction evidence="3">
        <text>Cleavage of hydrophobic, N-terminal signal or leader sequences from secreted and periplasmic proteins.</text>
        <dbReference type="EC" id="3.4.21.89"/>
    </reaction>
</comment>
<evidence type="ECO:0000313" key="6">
    <source>
        <dbReference type="Proteomes" id="UP001500897"/>
    </source>
</evidence>
<dbReference type="PANTHER" id="PTHR43390">
    <property type="entry name" value="SIGNAL PEPTIDASE I"/>
    <property type="match status" value="1"/>
</dbReference>
<accession>A0ABN2XCL3</accession>
<dbReference type="PANTHER" id="PTHR43390:SF1">
    <property type="entry name" value="CHLOROPLAST PROCESSING PEPTIDASE"/>
    <property type="match status" value="1"/>
</dbReference>
<dbReference type="EC" id="3.4.21.89" evidence="3"/>
<keyword evidence="3" id="KW-0378">Hydrolase</keyword>
<comment type="subcellular location">
    <subcellularLocation>
        <location evidence="1">Cell membrane</location>
        <topology evidence="1">Single-pass type II membrane protein</topology>
    </subcellularLocation>
    <subcellularLocation>
        <location evidence="3">Membrane</location>
        <topology evidence="3">Single-pass type II membrane protein</topology>
    </subcellularLocation>
</comment>
<dbReference type="Pfam" id="PF10502">
    <property type="entry name" value="Peptidase_S26"/>
    <property type="match status" value="1"/>
</dbReference>
<organism evidence="5 6">
    <name type="scientific">Kitasatospora saccharophila</name>
    <dbReference type="NCBI Taxonomy" id="407973"/>
    <lineage>
        <taxon>Bacteria</taxon>
        <taxon>Bacillati</taxon>
        <taxon>Actinomycetota</taxon>
        <taxon>Actinomycetes</taxon>
        <taxon>Kitasatosporales</taxon>
        <taxon>Streptomycetaceae</taxon>
        <taxon>Kitasatospora</taxon>
    </lineage>
</organism>
<dbReference type="EMBL" id="BAAANS010000033">
    <property type="protein sequence ID" value="GAA2107569.1"/>
    <property type="molecule type" value="Genomic_DNA"/>
</dbReference>
<dbReference type="InterPro" id="IPR000223">
    <property type="entry name" value="Pept_S26A_signal_pept_1"/>
</dbReference>
<reference evidence="5 6" key="1">
    <citation type="journal article" date="2019" name="Int. J. Syst. Evol. Microbiol.">
        <title>The Global Catalogue of Microorganisms (GCM) 10K type strain sequencing project: providing services to taxonomists for standard genome sequencing and annotation.</title>
        <authorList>
            <consortium name="The Broad Institute Genomics Platform"/>
            <consortium name="The Broad Institute Genome Sequencing Center for Infectious Disease"/>
            <person name="Wu L."/>
            <person name="Ma J."/>
        </authorList>
    </citation>
    <scope>NUCLEOTIDE SEQUENCE [LARGE SCALE GENOMIC DNA]</scope>
    <source>
        <strain evidence="5 6">JCM 14559</strain>
    </source>
</reference>
<dbReference type="RefSeq" id="WP_344554546.1">
    <property type="nucleotide sequence ID" value="NZ_BAAANS010000033.1"/>
</dbReference>
<keyword evidence="3" id="KW-0472">Membrane</keyword>
<keyword evidence="3" id="KW-0812">Transmembrane</keyword>
<dbReference type="Gene3D" id="2.10.109.10">
    <property type="entry name" value="Umud Fragment, subunit A"/>
    <property type="match status" value="1"/>
</dbReference>
<feature type="transmembrane region" description="Helical" evidence="3">
    <location>
        <begin position="27"/>
        <end position="48"/>
    </location>
</feature>
<dbReference type="InterPro" id="IPR019533">
    <property type="entry name" value="Peptidase_S26"/>
</dbReference>
<evidence type="ECO:0000259" key="4">
    <source>
        <dbReference type="Pfam" id="PF10502"/>
    </source>
</evidence>
<evidence type="ECO:0000256" key="2">
    <source>
        <dbReference type="ARBA" id="ARBA00009370"/>
    </source>
</evidence>
<evidence type="ECO:0000313" key="5">
    <source>
        <dbReference type="EMBL" id="GAA2107569.1"/>
    </source>
</evidence>
<proteinExistence type="inferred from homology"/>
<feature type="domain" description="Peptidase S26" evidence="4">
    <location>
        <begin position="34"/>
        <end position="181"/>
    </location>
</feature>
<comment type="similarity">
    <text evidence="2 3">Belongs to the peptidase S26 family.</text>
</comment>
<comment type="caution">
    <text evidence="5">The sequence shown here is derived from an EMBL/GenBank/DDBJ whole genome shotgun (WGS) entry which is preliminary data.</text>
</comment>
<keyword evidence="6" id="KW-1185">Reference proteome</keyword>
<feature type="transmembrane region" description="Helical" evidence="3">
    <location>
        <begin position="214"/>
        <end position="237"/>
    </location>
</feature>
<dbReference type="PRINTS" id="PR00727">
    <property type="entry name" value="LEADERPTASE"/>
</dbReference>
<sequence length="247" mass="25325">MSSVAERTPRTGAGPARRRSTASIVQGAAIALGFVMLVGGFAVLALQYRPYRIPTSSMSPTLEVGDTVLARTGGAVGRGDIVVFQDQDWGTATLVKRVVAVGGDTVSGDAEGRITVNGHQVSEPYLAALGTGGTAFSVTVPEGRLFLLGDFRGNSLDSRSHLDVAFGSVPVSGVRARVEAVIRPLSRLGLEPRATAFDGLGGPRAHQAGPLVPAAWTSAGGAVLIVAASAAGWAVSLTRRVRGRGKV</sequence>
<gene>
    <name evidence="5" type="primary">lepB_1</name>
    <name evidence="5" type="ORF">GCM10009759_46810</name>
</gene>
<keyword evidence="3" id="KW-1133">Transmembrane helix</keyword>
<evidence type="ECO:0000256" key="1">
    <source>
        <dbReference type="ARBA" id="ARBA00004401"/>
    </source>
</evidence>
<name>A0ABN2XCL3_9ACTN</name>
<dbReference type="InterPro" id="IPR036286">
    <property type="entry name" value="LexA/Signal_pep-like_sf"/>
</dbReference>
<dbReference type="NCBIfam" id="TIGR02227">
    <property type="entry name" value="sigpep_I_bact"/>
    <property type="match status" value="1"/>
</dbReference>